<dbReference type="PROSITE" id="PS51450">
    <property type="entry name" value="LRR"/>
    <property type="match status" value="2"/>
</dbReference>
<proteinExistence type="predicted"/>
<keyword evidence="3" id="KW-0732">Signal</keyword>
<dbReference type="STRING" id="29172.A0A0D8XLV7"/>
<evidence type="ECO:0000313" key="5">
    <source>
        <dbReference type="Proteomes" id="UP000053766"/>
    </source>
</evidence>
<name>A0A0D8XLV7_DICVI</name>
<keyword evidence="5" id="KW-1185">Reference proteome</keyword>
<dbReference type="PANTHER" id="PTHR45712:SF22">
    <property type="entry name" value="INSULIN-LIKE GROWTH FACTOR-BINDING PROTEIN COMPLEX ACID LABILE SUBUNIT"/>
    <property type="match status" value="1"/>
</dbReference>
<dbReference type="InterPro" id="IPR003591">
    <property type="entry name" value="Leu-rich_rpt_typical-subtyp"/>
</dbReference>
<evidence type="ECO:0000256" key="3">
    <source>
        <dbReference type="SAM" id="SignalP"/>
    </source>
</evidence>
<sequence length="347" mass="38728">MHTVLWSLLTSLTWLSIVVAQCPTIHEPCRCTPSIYEPVAIVCENAGSLHNVLQSIQPAKQTSIDSLTIIDTAVSSIPANAFMDFTIIRLVFNRNTLQFVDDQAFNGPLLYSLIELDLTDNNIGEIPQTGLTRLRNLRKLYLSRNRINTLMTNAFANYESKNLLVKLSLAGNRLTDQSLTDTSVFRPLKLLQELSLETNALTAIPSMALINQRATLINLNLGLNNITEVPVGALDFPNLMSLSLEFNGITNIPPQSFQGVPYLQYLYLTGNKFSSWTAEMFRYITQLKTLGIGETPITVIPNNAFMYIPNLIRLEMSEAAVDTIERGAFQRAPHIQAIVLNKNRLSQ</sequence>
<accession>A0A0D8XLV7</accession>
<dbReference type="InterPro" id="IPR001611">
    <property type="entry name" value="Leu-rich_rpt"/>
</dbReference>
<dbReference type="Proteomes" id="UP000053766">
    <property type="component" value="Unassembled WGS sequence"/>
</dbReference>
<dbReference type="InterPro" id="IPR032675">
    <property type="entry name" value="LRR_dom_sf"/>
</dbReference>
<dbReference type="EMBL" id="KN716453">
    <property type="protein sequence ID" value="KJH44717.1"/>
    <property type="molecule type" value="Genomic_DNA"/>
</dbReference>
<keyword evidence="2" id="KW-0677">Repeat</keyword>
<keyword evidence="1" id="KW-0433">Leucine-rich repeat</keyword>
<evidence type="ECO:0000256" key="2">
    <source>
        <dbReference type="ARBA" id="ARBA00022737"/>
    </source>
</evidence>
<dbReference type="OrthoDB" id="1055097at2759"/>
<dbReference type="AlphaFoldDB" id="A0A0D8XLV7"/>
<dbReference type="PANTHER" id="PTHR45712">
    <property type="entry name" value="AGAP008170-PA"/>
    <property type="match status" value="1"/>
</dbReference>
<evidence type="ECO:0000313" key="4">
    <source>
        <dbReference type="EMBL" id="KJH44717.1"/>
    </source>
</evidence>
<dbReference type="Pfam" id="PF13855">
    <property type="entry name" value="LRR_8"/>
    <property type="match status" value="3"/>
</dbReference>
<feature type="signal peptide" evidence="3">
    <location>
        <begin position="1"/>
        <end position="20"/>
    </location>
</feature>
<dbReference type="Gene3D" id="3.80.10.10">
    <property type="entry name" value="Ribonuclease Inhibitor"/>
    <property type="match status" value="2"/>
</dbReference>
<organism evidence="4 5">
    <name type="scientific">Dictyocaulus viviparus</name>
    <name type="common">Bovine lungworm</name>
    <dbReference type="NCBI Taxonomy" id="29172"/>
    <lineage>
        <taxon>Eukaryota</taxon>
        <taxon>Metazoa</taxon>
        <taxon>Ecdysozoa</taxon>
        <taxon>Nematoda</taxon>
        <taxon>Chromadorea</taxon>
        <taxon>Rhabditida</taxon>
        <taxon>Rhabditina</taxon>
        <taxon>Rhabditomorpha</taxon>
        <taxon>Strongyloidea</taxon>
        <taxon>Metastrongylidae</taxon>
        <taxon>Dictyocaulus</taxon>
    </lineage>
</organism>
<feature type="chain" id="PRO_5002335785" evidence="3">
    <location>
        <begin position="21"/>
        <end position="347"/>
    </location>
</feature>
<dbReference type="InterPro" id="IPR050333">
    <property type="entry name" value="SLRP"/>
</dbReference>
<gene>
    <name evidence="4" type="ORF">DICVIV_09241</name>
</gene>
<dbReference type="SMART" id="SM00369">
    <property type="entry name" value="LRR_TYP"/>
    <property type="match status" value="7"/>
</dbReference>
<evidence type="ECO:0000256" key="1">
    <source>
        <dbReference type="ARBA" id="ARBA00022614"/>
    </source>
</evidence>
<reference evidence="4 5" key="1">
    <citation type="submission" date="2013-11" db="EMBL/GenBank/DDBJ databases">
        <title>Draft genome of the bovine lungworm Dictyocaulus viviparus.</title>
        <authorList>
            <person name="Mitreva M."/>
        </authorList>
    </citation>
    <scope>NUCLEOTIDE SEQUENCE [LARGE SCALE GENOMIC DNA]</scope>
    <source>
        <strain evidence="4 5">HannoverDv2000</strain>
    </source>
</reference>
<dbReference type="SUPFAM" id="SSF52058">
    <property type="entry name" value="L domain-like"/>
    <property type="match status" value="1"/>
</dbReference>
<protein>
    <submittedName>
        <fullName evidence="4">Leucine Rich repeat-containing domain protein</fullName>
    </submittedName>
</protein>
<reference evidence="5" key="2">
    <citation type="journal article" date="2016" name="Sci. Rep.">
        <title>Dictyocaulus viviparus genome, variome and transcriptome elucidate lungworm biology and support future intervention.</title>
        <authorList>
            <person name="McNulty S.N."/>
            <person name="Strube C."/>
            <person name="Rosa B.A."/>
            <person name="Martin J.C."/>
            <person name="Tyagi R."/>
            <person name="Choi Y.J."/>
            <person name="Wang Q."/>
            <person name="Hallsworth Pepin K."/>
            <person name="Zhang X."/>
            <person name="Ozersky P."/>
            <person name="Wilson R.K."/>
            <person name="Sternberg P.W."/>
            <person name="Gasser R.B."/>
            <person name="Mitreva M."/>
        </authorList>
    </citation>
    <scope>NUCLEOTIDE SEQUENCE [LARGE SCALE GENOMIC DNA]</scope>
    <source>
        <strain evidence="5">HannoverDv2000</strain>
    </source>
</reference>